<sequence>LSSVTSWRSMDGDFNYLQFWWSIMDFFERAPGRKAHRRVERLLEWWTRYII</sequence>
<dbReference type="Pfam" id="PF20414">
    <property type="entry name" value="DUF6698"/>
    <property type="match status" value="1"/>
</dbReference>
<feature type="non-terminal residue" evidence="1">
    <location>
        <position position="51"/>
    </location>
</feature>
<evidence type="ECO:0000313" key="1">
    <source>
        <dbReference type="EMBL" id="KAG1763426.1"/>
    </source>
</evidence>
<reference evidence="1" key="1">
    <citation type="journal article" date="2020" name="New Phytol.">
        <title>Comparative genomics reveals dynamic genome evolution in host specialist ectomycorrhizal fungi.</title>
        <authorList>
            <person name="Lofgren L.A."/>
            <person name="Nguyen N.H."/>
            <person name="Vilgalys R."/>
            <person name="Ruytinx J."/>
            <person name="Liao H.L."/>
            <person name="Branco S."/>
            <person name="Kuo A."/>
            <person name="LaButti K."/>
            <person name="Lipzen A."/>
            <person name="Andreopoulos W."/>
            <person name="Pangilinan J."/>
            <person name="Riley R."/>
            <person name="Hundley H."/>
            <person name="Na H."/>
            <person name="Barry K."/>
            <person name="Grigoriev I.V."/>
            <person name="Stajich J.E."/>
            <person name="Kennedy P.G."/>
        </authorList>
    </citation>
    <scope>NUCLEOTIDE SEQUENCE</scope>
    <source>
        <strain evidence="1">DOB743</strain>
    </source>
</reference>
<gene>
    <name evidence="1" type="ORF">EV702DRAFT_931450</name>
    <name evidence="2" type="ORF">EV702DRAFT_953406</name>
</gene>
<protein>
    <submittedName>
        <fullName evidence="1">Uncharacterized protein</fullName>
    </submittedName>
</protein>
<dbReference type="AlphaFoldDB" id="A0A9P7CWD3"/>
<keyword evidence="3" id="KW-1185">Reference proteome</keyword>
<comment type="caution">
    <text evidence="1">The sequence shown here is derived from an EMBL/GenBank/DDBJ whole genome shotgun (WGS) entry which is preliminary data.</text>
</comment>
<dbReference type="EMBL" id="JABBWD010000069">
    <property type="protein sequence ID" value="KAG1769895.1"/>
    <property type="molecule type" value="Genomic_DNA"/>
</dbReference>
<dbReference type="OrthoDB" id="3220614at2759"/>
<evidence type="ECO:0000313" key="2">
    <source>
        <dbReference type="EMBL" id="KAG1769895.1"/>
    </source>
</evidence>
<proteinExistence type="predicted"/>
<name>A0A9P7CWD3_9AGAM</name>
<organism evidence="1 3">
    <name type="scientific">Suillus placidus</name>
    <dbReference type="NCBI Taxonomy" id="48579"/>
    <lineage>
        <taxon>Eukaryota</taxon>
        <taxon>Fungi</taxon>
        <taxon>Dikarya</taxon>
        <taxon>Basidiomycota</taxon>
        <taxon>Agaricomycotina</taxon>
        <taxon>Agaricomycetes</taxon>
        <taxon>Agaricomycetidae</taxon>
        <taxon>Boletales</taxon>
        <taxon>Suillineae</taxon>
        <taxon>Suillaceae</taxon>
        <taxon>Suillus</taxon>
    </lineage>
</organism>
<accession>A0A9P7CWD3</accession>
<dbReference type="InterPro" id="IPR046521">
    <property type="entry name" value="DUF6698"/>
</dbReference>
<dbReference type="EMBL" id="JABBWD010000163">
    <property type="protein sequence ID" value="KAG1763426.1"/>
    <property type="molecule type" value="Genomic_DNA"/>
</dbReference>
<evidence type="ECO:0000313" key="3">
    <source>
        <dbReference type="Proteomes" id="UP000714275"/>
    </source>
</evidence>
<feature type="non-terminal residue" evidence="1">
    <location>
        <position position="1"/>
    </location>
</feature>
<dbReference type="Proteomes" id="UP000714275">
    <property type="component" value="Unassembled WGS sequence"/>
</dbReference>